<evidence type="ECO:0000313" key="3">
    <source>
        <dbReference type="Proteomes" id="UP000190027"/>
    </source>
</evidence>
<evidence type="ECO:0000256" key="1">
    <source>
        <dbReference type="SAM" id="MobiDB-lite"/>
    </source>
</evidence>
<evidence type="ECO:0008006" key="4">
    <source>
        <dbReference type="Google" id="ProtNLM"/>
    </source>
</evidence>
<dbReference type="AlphaFoldDB" id="A0A1T4X714"/>
<dbReference type="EMBL" id="FUYC01000007">
    <property type="protein sequence ID" value="SKA84651.1"/>
    <property type="molecule type" value="Genomic_DNA"/>
</dbReference>
<protein>
    <recommendedName>
        <fullName evidence="4">DNA repair photolyase</fullName>
    </recommendedName>
</protein>
<keyword evidence="3" id="KW-1185">Reference proteome</keyword>
<evidence type="ECO:0000313" key="2">
    <source>
        <dbReference type="EMBL" id="SKA84651.1"/>
    </source>
</evidence>
<sequence length="308" mass="35185">MILSASRRTDLPALYTPWFLERVRQGWCAVPNPFNPRQVKRVSLRPDDVDALVFWTRWPAPLLSRLDELESLGLNRFLFLVTLLGYGRDLEPRQPRLASRIRAFQSLSRRIGPQRVVWRYDPILLSRATPPEWHVSMFTELARALRGSTERCVVSFLEEYTKIKTRMRSLVSQGYAPDPPDLIRQNRLLQRLARIARNNGIQLQTCAQNITASDPAVTPGACVDGELLTRLFDLPAMPPRDPNQRRHCQCARSQDIGMYDSCTFGCAYCYATRSFTRSRLNRNEHDPHSPSLLGHHIPPPGQATLPGC</sequence>
<dbReference type="Proteomes" id="UP000190027">
    <property type="component" value="Unassembled WGS sequence"/>
</dbReference>
<dbReference type="RefSeq" id="WP_078717354.1">
    <property type="nucleotide sequence ID" value="NZ_FUYC01000007.1"/>
</dbReference>
<name>A0A1T4X714_9BACT</name>
<dbReference type="STRING" id="1121449.SAMN02745704_01794"/>
<dbReference type="InterPro" id="IPR014998">
    <property type="entry name" value="DUF1848"/>
</dbReference>
<reference evidence="2 3" key="1">
    <citation type="submission" date="2017-02" db="EMBL/GenBank/DDBJ databases">
        <authorList>
            <person name="Peterson S.W."/>
        </authorList>
    </citation>
    <scope>NUCLEOTIDE SEQUENCE [LARGE SCALE GENOMIC DNA]</scope>
    <source>
        <strain evidence="2 3">DSM 16080</strain>
    </source>
</reference>
<accession>A0A1T4X714</accession>
<proteinExistence type="predicted"/>
<organism evidence="2 3">
    <name type="scientific">Paucidesulfovibrio gracilis DSM 16080</name>
    <dbReference type="NCBI Taxonomy" id="1121449"/>
    <lineage>
        <taxon>Bacteria</taxon>
        <taxon>Pseudomonadati</taxon>
        <taxon>Thermodesulfobacteriota</taxon>
        <taxon>Desulfovibrionia</taxon>
        <taxon>Desulfovibrionales</taxon>
        <taxon>Desulfovibrionaceae</taxon>
        <taxon>Paucidesulfovibrio</taxon>
    </lineage>
</organism>
<dbReference type="Pfam" id="PF08902">
    <property type="entry name" value="DUF1848"/>
    <property type="match status" value="1"/>
</dbReference>
<gene>
    <name evidence="2" type="ORF">SAMN02745704_01794</name>
</gene>
<dbReference type="OrthoDB" id="9771212at2"/>
<feature type="region of interest" description="Disordered" evidence="1">
    <location>
        <begin position="281"/>
        <end position="308"/>
    </location>
</feature>